<dbReference type="Gene3D" id="3.80.10.10">
    <property type="entry name" value="Ribonuclease Inhibitor"/>
    <property type="match status" value="1"/>
</dbReference>
<dbReference type="Proteomes" id="UP000286113">
    <property type="component" value="Unassembled WGS sequence"/>
</dbReference>
<dbReference type="SUPFAM" id="SSF52058">
    <property type="entry name" value="L domain-like"/>
    <property type="match status" value="1"/>
</dbReference>
<evidence type="ECO:0000313" key="5">
    <source>
        <dbReference type="Proteomes" id="UP000286113"/>
    </source>
</evidence>
<dbReference type="Pfam" id="PF13306">
    <property type="entry name" value="LRR_5"/>
    <property type="match status" value="2"/>
</dbReference>
<feature type="compositionally biased region" description="Acidic residues" evidence="1">
    <location>
        <begin position="51"/>
        <end position="60"/>
    </location>
</feature>
<comment type="caution">
    <text evidence="3">The sequence shown here is derived from an EMBL/GenBank/DDBJ whole genome shotgun (WGS) entry which is preliminary data.</text>
</comment>
<organism evidence="3 4">
    <name type="scientific">Segatella copri</name>
    <dbReference type="NCBI Taxonomy" id="165179"/>
    <lineage>
        <taxon>Bacteria</taxon>
        <taxon>Pseudomonadati</taxon>
        <taxon>Bacteroidota</taxon>
        <taxon>Bacteroidia</taxon>
        <taxon>Bacteroidales</taxon>
        <taxon>Prevotellaceae</taxon>
        <taxon>Segatella</taxon>
    </lineage>
</organism>
<dbReference type="InterPro" id="IPR026906">
    <property type="entry name" value="LRR_5"/>
</dbReference>
<name>A0AA92U949_9BACT</name>
<dbReference type="AlphaFoldDB" id="A0AA92U949"/>
<dbReference type="InterPro" id="IPR032675">
    <property type="entry name" value="LRR_dom_sf"/>
</dbReference>
<dbReference type="EMBL" id="QSAV01000053">
    <property type="protein sequence ID" value="RGW75679.1"/>
    <property type="molecule type" value="Genomic_DNA"/>
</dbReference>
<evidence type="ECO:0000313" key="4">
    <source>
        <dbReference type="Proteomes" id="UP000285776"/>
    </source>
</evidence>
<protein>
    <submittedName>
        <fullName evidence="3">Leucine-rich repeat domain-containing protein</fullName>
    </submittedName>
</protein>
<gene>
    <name evidence="3" type="ORF">DWV53_13000</name>
    <name evidence="2" type="ORF">DWX90_12575</name>
</gene>
<sequence length="431" mass="49238">MGLFKKLVGDIAKTVGESLEEVSNEAKKSFQEAREEVRKNIQEAKQNQFNSDDDDDDDNWDYPLTKLSDDDDDIRIQLGTFKNGVLTIDEGHTTLGEDALEGYKKIRKVVFPSTLREIDGCFFSEHGHEESLEEVDFSKVKLLKEIPDGLFENCERLQKIDIPEGVEIIGSSVFDSCTNLRKITFPSTLKSLQSTTYECEMIEELDLSKVHLLEEIPEYFISENCDIQTLVIPVGVKIVGDEFASSKSIREVYVPYTVEKIGTLNDDEYSPEVYIYTNKLTDIESLCAYIKTLYVPEELYVYYAELLKEVDDTEVRLRKMPADKLDFYGTPVPPLTEVAKEEETQDTQEESQDTQEEILDIQKESEEIPTIQKSPGNLFSDALEELINSAAASDELTDKMKEIVLRRAVKEGEDPDEVEMVLEARFYEKHN</sequence>
<feature type="region of interest" description="Disordered" evidence="1">
    <location>
        <begin position="42"/>
        <end position="61"/>
    </location>
</feature>
<accession>A0AA92U949</accession>
<dbReference type="Proteomes" id="UP000285776">
    <property type="component" value="Unassembled WGS sequence"/>
</dbReference>
<evidence type="ECO:0000313" key="2">
    <source>
        <dbReference type="EMBL" id="RGS45712.1"/>
    </source>
</evidence>
<reference evidence="4 5" key="1">
    <citation type="submission" date="2018-08" db="EMBL/GenBank/DDBJ databases">
        <title>A genome reference for cultivated species of the human gut microbiota.</title>
        <authorList>
            <person name="Zou Y."/>
            <person name="Xue W."/>
            <person name="Luo G."/>
        </authorList>
    </citation>
    <scope>NUCLEOTIDE SEQUENCE [LARGE SCALE GENOMIC DNA]</scope>
    <source>
        <strain evidence="3 4">AF10-17</strain>
        <strain evidence="2 5">AF22-1</strain>
    </source>
</reference>
<evidence type="ECO:0000313" key="3">
    <source>
        <dbReference type="EMBL" id="RGW75679.1"/>
    </source>
</evidence>
<dbReference type="InterPro" id="IPR053139">
    <property type="entry name" value="Surface_bspA-like"/>
</dbReference>
<dbReference type="EMBL" id="QRVN01000030">
    <property type="protein sequence ID" value="RGS45712.1"/>
    <property type="molecule type" value="Genomic_DNA"/>
</dbReference>
<evidence type="ECO:0000256" key="1">
    <source>
        <dbReference type="SAM" id="MobiDB-lite"/>
    </source>
</evidence>
<dbReference type="RefSeq" id="WP_118154706.1">
    <property type="nucleotide sequence ID" value="NZ_QSAV01000053.1"/>
</dbReference>
<dbReference type="PANTHER" id="PTHR45661">
    <property type="entry name" value="SURFACE ANTIGEN"/>
    <property type="match status" value="1"/>
</dbReference>
<dbReference type="PANTHER" id="PTHR45661:SF3">
    <property type="entry name" value="IG-LIKE DOMAIN-CONTAINING PROTEIN"/>
    <property type="match status" value="1"/>
</dbReference>
<proteinExistence type="predicted"/>